<protein>
    <submittedName>
        <fullName evidence="1">HAD family phosphatase</fullName>
    </submittedName>
</protein>
<comment type="caution">
    <text evidence="1">The sequence shown here is derived from an EMBL/GenBank/DDBJ whole genome shotgun (WGS) entry which is preliminary data.</text>
</comment>
<keyword evidence="2" id="KW-1185">Reference proteome</keyword>
<dbReference type="NCBIfam" id="TIGR00099">
    <property type="entry name" value="Cof-subfamily"/>
    <property type="match status" value="1"/>
</dbReference>
<dbReference type="AlphaFoldDB" id="A0A927CQ46"/>
<gene>
    <name evidence="1" type="ORF">IDH41_24085</name>
</gene>
<proteinExistence type="predicted"/>
<dbReference type="InterPro" id="IPR036412">
    <property type="entry name" value="HAD-like_sf"/>
</dbReference>
<dbReference type="Gene3D" id="3.30.1240.10">
    <property type="match status" value="1"/>
</dbReference>
<accession>A0A927CQ46</accession>
<name>A0A927CQ46_9BACL</name>
<dbReference type="SUPFAM" id="SSF56784">
    <property type="entry name" value="HAD-like"/>
    <property type="match status" value="1"/>
</dbReference>
<dbReference type="SFLD" id="SFLDG01140">
    <property type="entry name" value="C2.B:_Phosphomannomutase_and_P"/>
    <property type="match status" value="1"/>
</dbReference>
<organism evidence="1 2">
    <name type="scientific">Paenibacillus arenilitoris</name>
    <dbReference type="NCBI Taxonomy" id="2772299"/>
    <lineage>
        <taxon>Bacteria</taxon>
        <taxon>Bacillati</taxon>
        <taxon>Bacillota</taxon>
        <taxon>Bacilli</taxon>
        <taxon>Bacillales</taxon>
        <taxon>Paenibacillaceae</taxon>
        <taxon>Paenibacillus</taxon>
    </lineage>
</organism>
<dbReference type="InterPro" id="IPR023214">
    <property type="entry name" value="HAD_sf"/>
</dbReference>
<dbReference type="Proteomes" id="UP000632125">
    <property type="component" value="Unassembled WGS sequence"/>
</dbReference>
<dbReference type="GO" id="GO:0005829">
    <property type="term" value="C:cytosol"/>
    <property type="evidence" value="ECO:0007669"/>
    <property type="project" value="TreeGrafter"/>
</dbReference>
<dbReference type="InterPro" id="IPR000150">
    <property type="entry name" value="Cof"/>
</dbReference>
<sequence>MIRLFASDIDGTLMNRRKEIEARDVEAVRQAIDGGMTVCLASGRMYDEIKLVMERLGRPCYAICQNGASVYSDAGELLHAYRFDRALASSLFDFVHAPGLVPVVCAADGNFVLDMNEPAERVGRRFLTPPIEDGGLRDSVCDGKFRATKFSVYGEVGRLERLLRDLADAYGESVTASFSDPDGVDVMPAGVHKGAALRSLMSRLGIGSGETACIGDSYNDLAMFRATPHSFAMEDADEAVRRVAAHAVVGVAEALRRAVAWG</sequence>
<dbReference type="EMBL" id="JACXIY010000034">
    <property type="protein sequence ID" value="MBD2871674.1"/>
    <property type="molecule type" value="Genomic_DNA"/>
</dbReference>
<dbReference type="Gene3D" id="3.40.50.1000">
    <property type="entry name" value="HAD superfamily/HAD-like"/>
    <property type="match status" value="1"/>
</dbReference>
<dbReference type="Pfam" id="PF08282">
    <property type="entry name" value="Hydrolase_3"/>
    <property type="match status" value="1"/>
</dbReference>
<dbReference type="RefSeq" id="WP_190865690.1">
    <property type="nucleotide sequence ID" value="NZ_JACXIY010000034.1"/>
</dbReference>
<evidence type="ECO:0000313" key="2">
    <source>
        <dbReference type="Proteomes" id="UP000632125"/>
    </source>
</evidence>
<dbReference type="GO" id="GO:0000287">
    <property type="term" value="F:magnesium ion binding"/>
    <property type="evidence" value="ECO:0007669"/>
    <property type="project" value="TreeGrafter"/>
</dbReference>
<dbReference type="SFLD" id="SFLDS00003">
    <property type="entry name" value="Haloacid_Dehalogenase"/>
    <property type="match status" value="1"/>
</dbReference>
<reference evidence="1" key="1">
    <citation type="submission" date="2020-09" db="EMBL/GenBank/DDBJ databases">
        <title>A novel bacterium of genus Paenibacillus, isolated from South China Sea.</title>
        <authorList>
            <person name="Huang H."/>
            <person name="Mo K."/>
            <person name="Hu Y."/>
        </authorList>
    </citation>
    <scope>NUCLEOTIDE SEQUENCE</scope>
    <source>
        <strain evidence="1">IB182493</strain>
    </source>
</reference>
<dbReference type="GO" id="GO:0016791">
    <property type="term" value="F:phosphatase activity"/>
    <property type="evidence" value="ECO:0007669"/>
    <property type="project" value="TreeGrafter"/>
</dbReference>
<dbReference type="PANTHER" id="PTHR10000:SF8">
    <property type="entry name" value="HAD SUPERFAMILY HYDROLASE-LIKE, TYPE 3"/>
    <property type="match status" value="1"/>
</dbReference>
<dbReference type="PANTHER" id="PTHR10000">
    <property type="entry name" value="PHOSPHOSERINE PHOSPHATASE"/>
    <property type="match status" value="1"/>
</dbReference>
<evidence type="ECO:0000313" key="1">
    <source>
        <dbReference type="EMBL" id="MBD2871674.1"/>
    </source>
</evidence>